<dbReference type="CDD" id="cd06464">
    <property type="entry name" value="ACD_sHsps-like"/>
    <property type="match status" value="1"/>
</dbReference>
<dbReference type="PROSITE" id="PS01031">
    <property type="entry name" value="SHSP"/>
    <property type="match status" value="1"/>
</dbReference>
<dbReference type="AlphaFoldDB" id="A0A8H7XSC3"/>
<dbReference type="InterPro" id="IPR031107">
    <property type="entry name" value="Small_HSP"/>
</dbReference>
<dbReference type="Gene3D" id="2.60.40.790">
    <property type="match status" value="1"/>
</dbReference>
<protein>
    <recommendedName>
        <fullName evidence="5">SHSP domain-containing protein</fullName>
    </recommendedName>
</protein>
<comment type="caution">
    <text evidence="6">The sequence shown here is derived from an EMBL/GenBank/DDBJ whole genome shotgun (WGS) entry which is preliminary data.</text>
</comment>
<dbReference type="SUPFAM" id="SSF49764">
    <property type="entry name" value="HSP20-like chaperones"/>
    <property type="match status" value="1"/>
</dbReference>
<dbReference type="Pfam" id="PF00011">
    <property type="entry name" value="HSP20"/>
    <property type="match status" value="1"/>
</dbReference>
<evidence type="ECO:0000259" key="5">
    <source>
        <dbReference type="PROSITE" id="PS01031"/>
    </source>
</evidence>
<dbReference type="InterPro" id="IPR008978">
    <property type="entry name" value="HSP20-like_chaperone"/>
</dbReference>
<dbReference type="InterPro" id="IPR002068">
    <property type="entry name" value="A-crystallin/Hsp20_dom"/>
</dbReference>
<keyword evidence="1" id="KW-0346">Stress response</keyword>
<evidence type="ECO:0000256" key="3">
    <source>
        <dbReference type="RuleBase" id="RU003616"/>
    </source>
</evidence>
<gene>
    <name evidence="6" type="ORF">JR316_009494</name>
</gene>
<evidence type="ECO:0000256" key="1">
    <source>
        <dbReference type="ARBA" id="ARBA00023016"/>
    </source>
</evidence>
<dbReference type="EMBL" id="JAFIQS010000009">
    <property type="protein sequence ID" value="KAG5165908.1"/>
    <property type="molecule type" value="Genomic_DNA"/>
</dbReference>
<proteinExistence type="inferred from homology"/>
<reference evidence="6" key="1">
    <citation type="submission" date="2021-02" db="EMBL/GenBank/DDBJ databases">
        <title>Psilocybe cubensis genome.</title>
        <authorList>
            <person name="Mckernan K.J."/>
            <person name="Crawford S."/>
            <person name="Trippe A."/>
            <person name="Kane L.T."/>
            <person name="Mclaughlin S."/>
        </authorList>
    </citation>
    <scope>NUCLEOTIDE SEQUENCE [LARGE SCALE GENOMIC DNA]</scope>
    <source>
        <strain evidence="6">MGC-MH-2018</strain>
    </source>
</reference>
<organism evidence="6">
    <name type="scientific">Psilocybe cubensis</name>
    <name type="common">Psychedelic mushroom</name>
    <name type="synonym">Stropharia cubensis</name>
    <dbReference type="NCBI Taxonomy" id="181762"/>
    <lineage>
        <taxon>Eukaryota</taxon>
        <taxon>Fungi</taxon>
        <taxon>Dikarya</taxon>
        <taxon>Basidiomycota</taxon>
        <taxon>Agaricomycotina</taxon>
        <taxon>Agaricomycetes</taxon>
        <taxon>Agaricomycetidae</taxon>
        <taxon>Agaricales</taxon>
        <taxon>Agaricineae</taxon>
        <taxon>Strophariaceae</taxon>
        <taxon>Psilocybe</taxon>
    </lineage>
</organism>
<comment type="similarity">
    <text evidence="2 3">Belongs to the small heat shock protein (HSP20) family.</text>
</comment>
<feature type="region of interest" description="Disordered" evidence="4">
    <location>
        <begin position="201"/>
        <end position="224"/>
    </location>
</feature>
<evidence type="ECO:0000256" key="2">
    <source>
        <dbReference type="PROSITE-ProRule" id="PRU00285"/>
    </source>
</evidence>
<evidence type="ECO:0000313" key="6">
    <source>
        <dbReference type="EMBL" id="KAG5165908.1"/>
    </source>
</evidence>
<evidence type="ECO:0000256" key="4">
    <source>
        <dbReference type="SAM" id="MobiDB-lite"/>
    </source>
</evidence>
<name>A0A8H7XSC3_PSICU</name>
<dbReference type="PANTHER" id="PTHR11527">
    <property type="entry name" value="HEAT-SHOCK PROTEIN 20 FAMILY MEMBER"/>
    <property type="match status" value="1"/>
</dbReference>
<feature type="domain" description="SHSP" evidence="5">
    <location>
        <begin position="60"/>
        <end position="202"/>
    </location>
</feature>
<sequence>MTTSKPRSSMTISRTDSQTFEQCRNPAFVQAVNRAANLKILVAIKSGKLRVVEPPKQTSPLVARYTPRMDIIDDPSSSNLAAIFEVPGITTENIKLTIHEGQLHLYGERRAPYPTRVESFPNNSSLPFNVLTLGDKLDTGSPSQVKVHVQEICFGTFQRSIPLPKGIKMQDIHANLSDGLLTVTWPRSPAQTCMENHRAAAGKSVKSFNSSPPMHTMAAGTASQ</sequence>
<dbReference type="OrthoDB" id="1431247at2759"/>
<accession>A0A8H7XSC3</accession>